<comment type="caution">
    <text evidence="6">The sequence shown here is derived from an EMBL/GenBank/DDBJ whole genome shotgun (WGS) entry which is preliminary data.</text>
</comment>
<dbReference type="Pfam" id="PF07264">
    <property type="entry name" value="EI24"/>
    <property type="match status" value="1"/>
</dbReference>
<comment type="subcellular location">
    <subcellularLocation>
        <location evidence="1">Membrane</location>
        <topology evidence="1">Multi-pass membrane protein</topology>
    </subcellularLocation>
</comment>
<sequence length="336" mass="38573">MTNTIKRTLFDIISGMRDAILGTLKIHKLDEEVSKRSAGSVKAQEQLSVLAQRRAERDQHKTREKKVESEPKVLHRIFLCCAWNGGIFWLSIIAFNGLLLPCIRFLLYFVYSGSSKQNFVWSWMGPLLSWIFSALWILPLFVISKIVNSLWFQDIADAAYKKARGRPQMLPSFSKVIADILFSLLLQSLFLIQGMLASLLPIPAIGYIVALLHMCLLYSLYAFEYKWFNMGWPVQQRLSYIESNWPYFFGFGLPLALLTSWPSSYIVSGCVFSILFPLFIISANEAEPIRETFEFPLQLFSPVISLTNSIFRHSVTKTRQRHTSGHKHQKRSSSKS</sequence>
<evidence type="ECO:0000256" key="5">
    <source>
        <dbReference type="ARBA" id="ARBA00023136"/>
    </source>
</evidence>
<keyword evidence="5" id="KW-0472">Membrane</keyword>
<evidence type="ECO:0000256" key="1">
    <source>
        <dbReference type="ARBA" id="ARBA00004141"/>
    </source>
</evidence>
<evidence type="ECO:0000313" key="7">
    <source>
        <dbReference type="Proteomes" id="UP000749559"/>
    </source>
</evidence>
<dbReference type="GO" id="GO:0016020">
    <property type="term" value="C:membrane"/>
    <property type="evidence" value="ECO:0007669"/>
    <property type="project" value="UniProtKB-SubCell"/>
</dbReference>
<dbReference type="OrthoDB" id="266518at2759"/>
<gene>
    <name evidence="6" type="ORF">OFUS_LOCUS20704</name>
</gene>
<dbReference type="PANTHER" id="PTHR21389">
    <property type="entry name" value="P53 INDUCED PROTEIN"/>
    <property type="match status" value="1"/>
</dbReference>
<evidence type="ECO:0000313" key="6">
    <source>
        <dbReference type="EMBL" id="CAH1796277.1"/>
    </source>
</evidence>
<reference evidence="6" key="1">
    <citation type="submission" date="2022-03" db="EMBL/GenBank/DDBJ databases">
        <authorList>
            <person name="Martin C."/>
        </authorList>
    </citation>
    <scope>NUCLEOTIDE SEQUENCE</scope>
</reference>
<dbReference type="GO" id="GO:0005783">
    <property type="term" value="C:endoplasmic reticulum"/>
    <property type="evidence" value="ECO:0007669"/>
    <property type="project" value="TreeGrafter"/>
</dbReference>
<dbReference type="PANTHER" id="PTHR21389:SF0">
    <property type="entry name" value="ETOPOSIDE-INDUCED PROTEIN 2.4 HOMOLOG"/>
    <property type="match status" value="1"/>
</dbReference>
<evidence type="ECO:0000256" key="2">
    <source>
        <dbReference type="ARBA" id="ARBA00010970"/>
    </source>
</evidence>
<dbReference type="GO" id="GO:0016236">
    <property type="term" value="P:macroautophagy"/>
    <property type="evidence" value="ECO:0007669"/>
    <property type="project" value="TreeGrafter"/>
</dbReference>
<dbReference type="InterPro" id="IPR059112">
    <property type="entry name" value="CysZ/EI24"/>
</dbReference>
<comment type="similarity">
    <text evidence="2">Belongs to the EI24 family.</text>
</comment>
<dbReference type="EMBL" id="CAIIXF020000010">
    <property type="protein sequence ID" value="CAH1796277.1"/>
    <property type="molecule type" value="Genomic_DNA"/>
</dbReference>
<dbReference type="Proteomes" id="UP000749559">
    <property type="component" value="Unassembled WGS sequence"/>
</dbReference>
<protein>
    <submittedName>
        <fullName evidence="6">Uncharacterized protein</fullName>
    </submittedName>
</protein>
<keyword evidence="7" id="KW-1185">Reference proteome</keyword>
<evidence type="ECO:0000256" key="4">
    <source>
        <dbReference type="ARBA" id="ARBA00022989"/>
    </source>
</evidence>
<keyword evidence="4" id="KW-1133">Transmembrane helix</keyword>
<dbReference type="AlphaFoldDB" id="A0A8J1TVE7"/>
<name>A0A8J1TVE7_OWEFU</name>
<organism evidence="6 7">
    <name type="scientific">Owenia fusiformis</name>
    <name type="common">Polychaete worm</name>
    <dbReference type="NCBI Taxonomy" id="6347"/>
    <lineage>
        <taxon>Eukaryota</taxon>
        <taxon>Metazoa</taxon>
        <taxon>Spiralia</taxon>
        <taxon>Lophotrochozoa</taxon>
        <taxon>Annelida</taxon>
        <taxon>Polychaeta</taxon>
        <taxon>Sedentaria</taxon>
        <taxon>Canalipalpata</taxon>
        <taxon>Sabellida</taxon>
        <taxon>Oweniida</taxon>
        <taxon>Oweniidae</taxon>
        <taxon>Owenia</taxon>
    </lineage>
</organism>
<keyword evidence="3" id="KW-0812">Transmembrane</keyword>
<accession>A0A8J1TVE7</accession>
<proteinExistence type="inferred from homology"/>
<evidence type="ECO:0000256" key="3">
    <source>
        <dbReference type="ARBA" id="ARBA00022692"/>
    </source>
</evidence>